<evidence type="ECO:0000313" key="4">
    <source>
        <dbReference type="Proteomes" id="UP000199308"/>
    </source>
</evidence>
<name>A0A1I0B181_THASX</name>
<dbReference type="AlphaFoldDB" id="A0A1I0B181"/>
<evidence type="ECO:0000256" key="1">
    <source>
        <dbReference type="SAM" id="Phobius"/>
    </source>
</evidence>
<evidence type="ECO:0000313" key="3">
    <source>
        <dbReference type="EMBL" id="SET00401.1"/>
    </source>
</evidence>
<dbReference type="Pfam" id="PF14317">
    <property type="entry name" value="YcxB"/>
    <property type="match status" value="1"/>
</dbReference>
<sequence>MSESFLYTTSYQLDKPYFIECFEESAEKPLNAKSFTKSYGFLAVAFAVFAMAEVSDYLAWFFVGLAAVEALSIYYQKAWWVTRQMWSRASHETVSIQIDDTGIQSQTRHLTSTIEWQHITAVAESDRGFVFSIEKGRSYLSKSCLTEEAIAFIKAQINVD</sequence>
<feature type="domain" description="YcxB-like C-terminal" evidence="2">
    <location>
        <begin position="98"/>
        <end position="156"/>
    </location>
</feature>
<feature type="transmembrane region" description="Helical" evidence="1">
    <location>
        <begin position="35"/>
        <end position="52"/>
    </location>
</feature>
<dbReference type="STRING" id="349064.SAMN05660429_00888"/>
<accession>A0A1I0B181</accession>
<protein>
    <submittedName>
        <fullName evidence="3">YcxB-like protein</fullName>
    </submittedName>
</protein>
<dbReference type="RefSeq" id="WP_093328000.1">
    <property type="nucleotide sequence ID" value="NZ_AP027363.1"/>
</dbReference>
<reference evidence="3 4" key="1">
    <citation type="submission" date="2016-10" db="EMBL/GenBank/DDBJ databases">
        <authorList>
            <person name="de Groot N.N."/>
        </authorList>
    </citation>
    <scope>NUCLEOTIDE SEQUENCE [LARGE SCALE GENOMIC DNA]</scope>
    <source>
        <strain evidence="3 4">DSM 19706</strain>
    </source>
</reference>
<keyword evidence="1" id="KW-0812">Transmembrane</keyword>
<dbReference type="EMBL" id="FOHK01000003">
    <property type="protein sequence ID" value="SET00401.1"/>
    <property type="molecule type" value="Genomic_DNA"/>
</dbReference>
<gene>
    <name evidence="3" type="ORF">SAMN05660429_00888</name>
</gene>
<evidence type="ECO:0000259" key="2">
    <source>
        <dbReference type="Pfam" id="PF14317"/>
    </source>
</evidence>
<dbReference type="Proteomes" id="UP000199308">
    <property type="component" value="Unassembled WGS sequence"/>
</dbReference>
<feature type="transmembrane region" description="Helical" evidence="1">
    <location>
        <begin position="58"/>
        <end position="75"/>
    </location>
</feature>
<proteinExistence type="predicted"/>
<keyword evidence="4" id="KW-1185">Reference proteome</keyword>
<organism evidence="3 4">
    <name type="scientific">Thalassotalea agarivorans</name>
    <name type="common">Thalassomonas agarivorans</name>
    <dbReference type="NCBI Taxonomy" id="349064"/>
    <lineage>
        <taxon>Bacteria</taxon>
        <taxon>Pseudomonadati</taxon>
        <taxon>Pseudomonadota</taxon>
        <taxon>Gammaproteobacteria</taxon>
        <taxon>Alteromonadales</taxon>
        <taxon>Colwelliaceae</taxon>
        <taxon>Thalassotalea</taxon>
    </lineage>
</organism>
<keyword evidence="1" id="KW-1133">Transmembrane helix</keyword>
<dbReference type="InterPro" id="IPR025588">
    <property type="entry name" value="YcxB-like_C"/>
</dbReference>
<keyword evidence="1" id="KW-0472">Membrane</keyword>
<dbReference type="OrthoDB" id="6118195at2"/>